<dbReference type="PANTHER" id="PTHR31301">
    <property type="entry name" value="LOB DOMAIN-CONTAINING PROTEIN 4-RELATED"/>
    <property type="match status" value="1"/>
</dbReference>
<reference evidence="4" key="1">
    <citation type="submission" date="2023-07" db="EMBL/GenBank/DDBJ databases">
        <title>draft genome sequence of fig (Ficus carica).</title>
        <authorList>
            <person name="Takahashi T."/>
            <person name="Nishimura K."/>
        </authorList>
    </citation>
    <scope>NUCLEOTIDE SEQUENCE</scope>
</reference>
<name>A0AA88D4X8_FICCA</name>
<evidence type="ECO:0000256" key="2">
    <source>
        <dbReference type="SAM" id="Coils"/>
    </source>
</evidence>
<dbReference type="PROSITE" id="PS50891">
    <property type="entry name" value="LOB"/>
    <property type="match status" value="1"/>
</dbReference>
<dbReference type="PANTHER" id="PTHR31301:SF77">
    <property type="entry name" value="LOB DOMAIN-CONTAINING PROTEIN 1-LIKE"/>
    <property type="match status" value="1"/>
</dbReference>
<dbReference type="AlphaFoldDB" id="A0AA88D4X8"/>
<evidence type="ECO:0000313" key="4">
    <source>
        <dbReference type="EMBL" id="GMN42881.1"/>
    </source>
</evidence>
<evidence type="ECO:0000313" key="5">
    <source>
        <dbReference type="Proteomes" id="UP001187192"/>
    </source>
</evidence>
<dbReference type="Proteomes" id="UP001187192">
    <property type="component" value="Unassembled WGS sequence"/>
</dbReference>
<evidence type="ECO:0000256" key="1">
    <source>
        <dbReference type="ARBA" id="ARBA00005474"/>
    </source>
</evidence>
<feature type="domain" description="LOB" evidence="3">
    <location>
        <begin position="1"/>
        <end position="95"/>
    </location>
</feature>
<proteinExistence type="inferred from homology"/>
<protein>
    <recommendedName>
        <fullName evidence="3">LOB domain-containing protein</fullName>
    </recommendedName>
</protein>
<comment type="caution">
    <text evidence="4">The sequence shown here is derived from an EMBL/GenBank/DDBJ whole genome shotgun (WGS) entry which is preliminary data.</text>
</comment>
<keyword evidence="5" id="KW-1185">Reference proteome</keyword>
<evidence type="ECO:0000259" key="3">
    <source>
        <dbReference type="PROSITE" id="PS50891"/>
    </source>
</evidence>
<keyword evidence="2" id="KW-0175">Coiled coil</keyword>
<dbReference type="EMBL" id="BTGU01000015">
    <property type="protein sequence ID" value="GMN42881.1"/>
    <property type="molecule type" value="Genomic_DNA"/>
</dbReference>
<organism evidence="4 5">
    <name type="scientific">Ficus carica</name>
    <name type="common">Common fig</name>
    <dbReference type="NCBI Taxonomy" id="3494"/>
    <lineage>
        <taxon>Eukaryota</taxon>
        <taxon>Viridiplantae</taxon>
        <taxon>Streptophyta</taxon>
        <taxon>Embryophyta</taxon>
        <taxon>Tracheophyta</taxon>
        <taxon>Spermatophyta</taxon>
        <taxon>Magnoliopsida</taxon>
        <taxon>eudicotyledons</taxon>
        <taxon>Gunneridae</taxon>
        <taxon>Pentapetalae</taxon>
        <taxon>rosids</taxon>
        <taxon>fabids</taxon>
        <taxon>Rosales</taxon>
        <taxon>Moraceae</taxon>
        <taxon>Ficeae</taxon>
        <taxon>Ficus</taxon>
    </lineage>
</organism>
<dbReference type="InterPro" id="IPR004883">
    <property type="entry name" value="LOB"/>
</dbReference>
<gene>
    <name evidence="4" type="ORF">TIFTF001_012083</name>
</gene>
<comment type="similarity">
    <text evidence="1">Belongs to the LOB domain-containing protein family.</text>
</comment>
<dbReference type="Pfam" id="PF03195">
    <property type="entry name" value="LOB"/>
    <property type="match status" value="1"/>
</dbReference>
<feature type="coiled-coil region" evidence="2">
    <location>
        <begin position="74"/>
        <end position="108"/>
    </location>
</feature>
<accession>A0AA88D4X8</accession>
<sequence length="158" mass="17980">MLRRRCDNDCVLSPYFPAEEIEKFASVHKVFGASNVIKMIQMVEEAKREDAVKAMVYEATARLRDPVYGSAGIILHLQKMVDELKSQLEATSAQVLEFQARRDQLRRNLMNVHSLDIVPAVHVDPLFNACCSTLSQEYDHHTIAYDHISFPLHHDGSV</sequence>